<dbReference type="InterPro" id="IPR002762">
    <property type="entry name" value="CbiX-like"/>
</dbReference>
<name>A0ABW5XG68_9MICO</name>
<keyword evidence="1" id="KW-0479">Metal-binding</keyword>
<keyword evidence="4" id="KW-1185">Reference proteome</keyword>
<dbReference type="Gene3D" id="3.40.50.1400">
    <property type="match status" value="2"/>
</dbReference>
<evidence type="ECO:0000256" key="2">
    <source>
        <dbReference type="ARBA" id="ARBA00023239"/>
    </source>
</evidence>
<dbReference type="InterPro" id="IPR050963">
    <property type="entry name" value="Sirohydro_Cobaltochel/CbiX"/>
</dbReference>
<accession>A0ABW5XG68</accession>
<proteinExistence type="predicted"/>
<comment type="caution">
    <text evidence="3">The sequence shown here is derived from an EMBL/GenBank/DDBJ whole genome shotgun (WGS) entry which is preliminary data.</text>
</comment>
<dbReference type="SUPFAM" id="SSF53800">
    <property type="entry name" value="Chelatase"/>
    <property type="match status" value="1"/>
</dbReference>
<evidence type="ECO:0000313" key="3">
    <source>
        <dbReference type="EMBL" id="MFD2841445.1"/>
    </source>
</evidence>
<protein>
    <submittedName>
        <fullName evidence="3">Sirohydrochlorin chelatase</fullName>
    </submittedName>
</protein>
<gene>
    <name evidence="3" type="ORF">ACFSYH_12840</name>
</gene>
<dbReference type="PANTHER" id="PTHR33542:SF5">
    <property type="entry name" value="FERROCHELATASE CHE1"/>
    <property type="match status" value="1"/>
</dbReference>
<sequence length="261" mass="27519">MALPVLVATAHGTDNPVGQEVISSVVAQAQALLPDTKVLETYVDVQYPQVDEVLEGLSAQETAVVVPLLLSTGYHTVHDIAGAVRQRNRQARDTVGTSTLGPHSALAEIQVDRIAEATDRPTHVILIAAGSSDARAQEDITAQAELLRIALSERHGEGAPAVSIGYLSASSPTVSETISAAVDAYAVNAEQPTEPVNIVLSSYLLGPGFFQNKLHKIAAEPLTIEADSAEETPEINVLVTEPLGADPRLAQIVVERYQAAL</sequence>
<reference evidence="4" key="1">
    <citation type="journal article" date="2019" name="Int. J. Syst. Evol. Microbiol.">
        <title>The Global Catalogue of Microorganisms (GCM) 10K type strain sequencing project: providing services to taxonomists for standard genome sequencing and annotation.</title>
        <authorList>
            <consortium name="The Broad Institute Genomics Platform"/>
            <consortium name="The Broad Institute Genome Sequencing Center for Infectious Disease"/>
            <person name="Wu L."/>
            <person name="Ma J."/>
        </authorList>
    </citation>
    <scope>NUCLEOTIDE SEQUENCE [LARGE SCALE GENOMIC DNA]</scope>
    <source>
        <strain evidence="4">KCTC 33576</strain>
    </source>
</reference>
<dbReference type="CDD" id="cd03416">
    <property type="entry name" value="CbiX_SirB_N"/>
    <property type="match status" value="1"/>
</dbReference>
<dbReference type="RefSeq" id="WP_377467433.1">
    <property type="nucleotide sequence ID" value="NZ_JBHUOP010000005.1"/>
</dbReference>
<evidence type="ECO:0000256" key="1">
    <source>
        <dbReference type="ARBA" id="ARBA00022723"/>
    </source>
</evidence>
<dbReference type="Proteomes" id="UP001597391">
    <property type="component" value="Unassembled WGS sequence"/>
</dbReference>
<organism evidence="3 4">
    <name type="scientific">Populibacterium corticicola</name>
    <dbReference type="NCBI Taxonomy" id="1812826"/>
    <lineage>
        <taxon>Bacteria</taxon>
        <taxon>Bacillati</taxon>
        <taxon>Actinomycetota</taxon>
        <taxon>Actinomycetes</taxon>
        <taxon>Micrococcales</taxon>
        <taxon>Jonesiaceae</taxon>
        <taxon>Populibacterium</taxon>
    </lineage>
</organism>
<keyword evidence="2" id="KW-0456">Lyase</keyword>
<dbReference type="Pfam" id="PF01903">
    <property type="entry name" value="CbiX"/>
    <property type="match status" value="2"/>
</dbReference>
<dbReference type="EMBL" id="JBHUOP010000005">
    <property type="protein sequence ID" value="MFD2841445.1"/>
    <property type="molecule type" value="Genomic_DNA"/>
</dbReference>
<evidence type="ECO:0000313" key="4">
    <source>
        <dbReference type="Proteomes" id="UP001597391"/>
    </source>
</evidence>
<dbReference type="PANTHER" id="PTHR33542">
    <property type="entry name" value="SIROHYDROCHLORIN FERROCHELATASE, CHLOROPLASTIC"/>
    <property type="match status" value="1"/>
</dbReference>